<comment type="caution">
    <text evidence="4">The sequence shown here is derived from an EMBL/GenBank/DDBJ whole genome shotgun (WGS) entry which is preliminary data.</text>
</comment>
<dbReference type="InterPro" id="IPR036921">
    <property type="entry name" value="PurM-like_N_sf"/>
</dbReference>
<dbReference type="GO" id="GO:0016260">
    <property type="term" value="P:selenocysteine biosynthetic process"/>
    <property type="evidence" value="ECO:0007669"/>
    <property type="project" value="TreeGrafter"/>
</dbReference>
<evidence type="ECO:0000259" key="3">
    <source>
        <dbReference type="Pfam" id="PF00586"/>
    </source>
</evidence>
<dbReference type="GO" id="GO:0004756">
    <property type="term" value="F:selenide, water dikinase activity"/>
    <property type="evidence" value="ECO:0007669"/>
    <property type="project" value="TreeGrafter"/>
</dbReference>
<dbReference type="AlphaFoldDB" id="X1QYQ0"/>
<dbReference type="GO" id="GO:0005737">
    <property type="term" value="C:cytoplasm"/>
    <property type="evidence" value="ECO:0007669"/>
    <property type="project" value="TreeGrafter"/>
</dbReference>
<dbReference type="Pfam" id="PF00586">
    <property type="entry name" value="AIRS"/>
    <property type="match status" value="1"/>
</dbReference>
<feature type="non-terminal residue" evidence="4">
    <location>
        <position position="153"/>
    </location>
</feature>
<dbReference type="NCBIfam" id="TIGR00476">
    <property type="entry name" value="selD"/>
    <property type="match status" value="1"/>
</dbReference>
<dbReference type="PANTHER" id="PTHR10256">
    <property type="entry name" value="SELENIDE, WATER DIKINASE"/>
    <property type="match status" value="1"/>
</dbReference>
<dbReference type="InterPro" id="IPR004536">
    <property type="entry name" value="SPS/SelD"/>
</dbReference>
<keyword evidence="2" id="KW-0067">ATP-binding</keyword>
<dbReference type="InterPro" id="IPR036676">
    <property type="entry name" value="PurM-like_C_sf"/>
</dbReference>
<reference evidence="4" key="1">
    <citation type="journal article" date="2014" name="Front. Microbiol.">
        <title>High frequency of phylogenetically diverse reductive dehalogenase-homologous genes in deep subseafloor sedimentary metagenomes.</title>
        <authorList>
            <person name="Kawai M."/>
            <person name="Futagami T."/>
            <person name="Toyoda A."/>
            <person name="Takaki Y."/>
            <person name="Nishi S."/>
            <person name="Hori S."/>
            <person name="Arai W."/>
            <person name="Tsubouchi T."/>
            <person name="Morono Y."/>
            <person name="Uchiyama I."/>
            <person name="Ito T."/>
            <person name="Fujiyama A."/>
            <person name="Inagaki F."/>
            <person name="Takami H."/>
        </authorList>
    </citation>
    <scope>NUCLEOTIDE SEQUENCE</scope>
    <source>
        <strain evidence="4">Expedition CK06-06</strain>
    </source>
</reference>
<dbReference type="GO" id="GO:0005524">
    <property type="term" value="F:ATP binding"/>
    <property type="evidence" value="ECO:0007669"/>
    <property type="project" value="UniProtKB-KW"/>
</dbReference>
<accession>X1QYQ0</accession>
<gene>
    <name evidence="4" type="ORF">S12H4_18002</name>
</gene>
<evidence type="ECO:0000313" key="4">
    <source>
        <dbReference type="EMBL" id="GAI73697.1"/>
    </source>
</evidence>
<dbReference type="Gene3D" id="3.30.1330.10">
    <property type="entry name" value="PurM-like, N-terminal domain"/>
    <property type="match status" value="1"/>
</dbReference>
<organism evidence="4">
    <name type="scientific">marine sediment metagenome</name>
    <dbReference type="NCBI Taxonomy" id="412755"/>
    <lineage>
        <taxon>unclassified sequences</taxon>
        <taxon>metagenomes</taxon>
        <taxon>ecological metagenomes</taxon>
    </lineage>
</organism>
<dbReference type="InterPro" id="IPR016188">
    <property type="entry name" value="PurM-like_N"/>
</dbReference>
<feature type="domain" description="PurM-like N-terminal" evidence="3">
    <location>
        <begin position="15"/>
        <end position="122"/>
    </location>
</feature>
<dbReference type="SUPFAM" id="SSF55326">
    <property type="entry name" value="PurM N-terminal domain-like"/>
    <property type="match status" value="1"/>
</dbReference>
<proteinExistence type="predicted"/>
<evidence type="ECO:0000256" key="1">
    <source>
        <dbReference type="ARBA" id="ARBA00022741"/>
    </source>
</evidence>
<name>X1QYQ0_9ZZZZ</name>
<sequence length="153" mass="16361">MKKNPNLIVGFDGAEDAGVYKLTDDIAIVQTVDYFPPIVDDPYDFGEIAVANALSDIYAMGGTPLTALNIVSFPRKKISIDVLRKILEGGLNKLEEAEATLVGGHSIEDEELKYGLAVTGIIHPDKVIRNKGAKVGEIIILTKPIGTGIINTA</sequence>
<dbReference type="PANTHER" id="PTHR10256:SF0">
    <property type="entry name" value="INACTIVE SELENIDE, WATER DIKINASE-LIKE PROTEIN-RELATED"/>
    <property type="match status" value="1"/>
</dbReference>
<protein>
    <recommendedName>
        <fullName evidence="3">PurM-like N-terminal domain-containing protein</fullName>
    </recommendedName>
</protein>
<keyword evidence="1" id="KW-0547">Nucleotide-binding</keyword>
<dbReference type="SUPFAM" id="SSF56042">
    <property type="entry name" value="PurM C-terminal domain-like"/>
    <property type="match status" value="1"/>
</dbReference>
<evidence type="ECO:0000256" key="2">
    <source>
        <dbReference type="ARBA" id="ARBA00022840"/>
    </source>
</evidence>
<dbReference type="EMBL" id="BARW01008855">
    <property type="protein sequence ID" value="GAI73697.1"/>
    <property type="molecule type" value="Genomic_DNA"/>
</dbReference>